<dbReference type="Proteomes" id="UP001057877">
    <property type="component" value="Chromosome"/>
</dbReference>
<proteinExistence type="predicted"/>
<keyword evidence="3" id="KW-1185">Reference proteome</keyword>
<evidence type="ECO:0000313" key="2">
    <source>
        <dbReference type="EMBL" id="UVI29158.1"/>
    </source>
</evidence>
<name>A0ABY5SA33_9BACL</name>
<feature type="domain" description="Phosphoribulokinase/uridine kinase" evidence="1">
    <location>
        <begin position="78"/>
        <end position="138"/>
    </location>
</feature>
<evidence type="ECO:0000259" key="1">
    <source>
        <dbReference type="Pfam" id="PF00485"/>
    </source>
</evidence>
<dbReference type="SUPFAM" id="SSF52540">
    <property type="entry name" value="P-loop containing nucleoside triphosphate hydrolases"/>
    <property type="match status" value="1"/>
</dbReference>
<dbReference type="Pfam" id="PF00485">
    <property type="entry name" value="PRK"/>
    <property type="match status" value="1"/>
</dbReference>
<gene>
    <name evidence="2" type="ORF">L1F29_27605</name>
</gene>
<dbReference type="RefSeq" id="WP_258385247.1">
    <property type="nucleotide sequence ID" value="NZ_CP091430.1"/>
</dbReference>
<dbReference type="EMBL" id="CP091430">
    <property type="protein sequence ID" value="UVI29158.1"/>
    <property type="molecule type" value="Genomic_DNA"/>
</dbReference>
<accession>A0ABY5SA33</accession>
<evidence type="ECO:0000313" key="3">
    <source>
        <dbReference type="Proteomes" id="UP001057877"/>
    </source>
</evidence>
<protein>
    <recommendedName>
        <fullName evidence="1">Phosphoribulokinase/uridine kinase domain-containing protein</fullName>
    </recommendedName>
</protein>
<sequence length="197" mass="22344">MSCKPPLIVSISAISGGGKTAVTQELVKLLNNVKVISFDSYAEDFLKQDYCQWSANGADYNEWHLEPIVNDILQLIEEKPDIILLDYPFGYGNEAVGEFIDYAIFIDTPLDLALARRIVRDYTRRDKSRRKIENPIEHMDATLSFYLSQHRETYVQHIRTVKPYSDFIIDGCIPIGIIAANIAEKVNSLKSSKTPKS</sequence>
<organism evidence="2 3">
    <name type="scientific">Paenibacillus spongiae</name>
    <dbReference type="NCBI Taxonomy" id="2909671"/>
    <lineage>
        <taxon>Bacteria</taxon>
        <taxon>Bacillati</taxon>
        <taxon>Bacillota</taxon>
        <taxon>Bacilli</taxon>
        <taxon>Bacillales</taxon>
        <taxon>Paenibacillaceae</taxon>
        <taxon>Paenibacillus</taxon>
    </lineage>
</organism>
<dbReference type="InterPro" id="IPR006083">
    <property type="entry name" value="PRK/URK"/>
</dbReference>
<dbReference type="InterPro" id="IPR027417">
    <property type="entry name" value="P-loop_NTPase"/>
</dbReference>
<reference evidence="2" key="1">
    <citation type="submission" date="2022-01" db="EMBL/GenBank/DDBJ databases">
        <title>Paenibacillus spongiae sp. nov., isolated from marine sponge.</title>
        <authorList>
            <person name="Li Z."/>
            <person name="Zhang M."/>
        </authorList>
    </citation>
    <scope>NUCLEOTIDE SEQUENCE</scope>
    <source>
        <strain evidence="2">PHS-Z3</strain>
    </source>
</reference>
<dbReference type="Gene3D" id="3.40.50.300">
    <property type="entry name" value="P-loop containing nucleotide triphosphate hydrolases"/>
    <property type="match status" value="2"/>
</dbReference>